<dbReference type="SUPFAM" id="SSF50494">
    <property type="entry name" value="Trypsin-like serine proteases"/>
    <property type="match status" value="1"/>
</dbReference>
<dbReference type="GO" id="GO:0006508">
    <property type="term" value="P:proteolysis"/>
    <property type="evidence" value="ECO:0007669"/>
    <property type="project" value="InterPro"/>
</dbReference>
<dbReference type="PROSITE" id="PS50240">
    <property type="entry name" value="TRYPSIN_DOM"/>
    <property type="match status" value="1"/>
</dbReference>
<sequence>MKITSAFAVVSTTIASVIADASHTSRNLILGGDIIPIGTKQYTAIILDANDELTCTGVLVSSLHVLTTGTCVGIDNNANIPPALKLGVHYRNESGEHHTIVKVQYHPGFSTDTYYYDFALLTLDNLSAITPIKLPKSDDSDITYGLVAKAVGWGETSFPNGDVSDELRGVNTSVWTNDMCARIFEGLDNSYVCAGGSPGKGGCFHDYGSPLIKESGLGESEDIPLWTGSSRKLMFEAFYLNYLFQRVESDVETFSMCLKS</sequence>
<dbReference type="RefSeq" id="XP_024580476.1">
    <property type="nucleotide sequence ID" value="XM_024730173.1"/>
</dbReference>
<proteinExistence type="predicted"/>
<dbReference type="SMART" id="SM00020">
    <property type="entry name" value="Tryp_SPc"/>
    <property type="match status" value="1"/>
</dbReference>
<evidence type="ECO:0000313" key="8">
    <source>
        <dbReference type="EMBL" id="CEG44107.1"/>
    </source>
</evidence>
<protein>
    <submittedName>
        <fullName evidence="8">Trypsin</fullName>
    </submittedName>
</protein>
<dbReference type="Proteomes" id="UP000054928">
    <property type="component" value="Unassembled WGS sequence"/>
</dbReference>
<evidence type="ECO:0000256" key="6">
    <source>
        <dbReference type="ARBA" id="ARBA00023180"/>
    </source>
</evidence>
<dbReference type="InterPro" id="IPR043504">
    <property type="entry name" value="Peptidase_S1_PA_chymotrypsin"/>
</dbReference>
<evidence type="ECO:0000259" key="7">
    <source>
        <dbReference type="PROSITE" id="PS50240"/>
    </source>
</evidence>
<dbReference type="PANTHER" id="PTHR24276:SF98">
    <property type="entry name" value="FI18310P1-RELATED"/>
    <property type="match status" value="1"/>
</dbReference>
<dbReference type="GeneID" id="36409427"/>
<dbReference type="Gene3D" id="2.40.10.10">
    <property type="entry name" value="Trypsin-like serine proteases"/>
    <property type="match status" value="1"/>
</dbReference>
<evidence type="ECO:0000256" key="5">
    <source>
        <dbReference type="ARBA" id="ARBA00023157"/>
    </source>
</evidence>
<dbReference type="PANTHER" id="PTHR24276">
    <property type="entry name" value="POLYSERASE-RELATED"/>
    <property type="match status" value="1"/>
</dbReference>
<comment type="subcellular location">
    <subcellularLocation>
        <location evidence="1">Secreted</location>
    </subcellularLocation>
</comment>
<dbReference type="OMA" id="HPRYSSW"/>
<evidence type="ECO:0000256" key="3">
    <source>
        <dbReference type="ARBA" id="ARBA00022729"/>
    </source>
</evidence>
<dbReference type="Pfam" id="PF00089">
    <property type="entry name" value="Trypsin"/>
    <property type="match status" value="1"/>
</dbReference>
<dbReference type="OrthoDB" id="10066789at2759"/>
<keyword evidence="2" id="KW-0964">Secreted</keyword>
<dbReference type="AlphaFoldDB" id="A0A0N7L6F2"/>
<keyword evidence="6" id="KW-0325">Glycoprotein</keyword>
<accession>A0A0N7L6F2</accession>
<name>A0A0N7L6F2_PLAHL</name>
<dbReference type="InterPro" id="IPR009003">
    <property type="entry name" value="Peptidase_S1_PA"/>
</dbReference>
<evidence type="ECO:0000256" key="1">
    <source>
        <dbReference type="ARBA" id="ARBA00004613"/>
    </source>
</evidence>
<feature type="domain" description="Peptidase S1" evidence="7">
    <location>
        <begin position="29"/>
        <end position="248"/>
    </location>
</feature>
<dbReference type="InterPro" id="IPR001254">
    <property type="entry name" value="Trypsin_dom"/>
</dbReference>
<evidence type="ECO:0000256" key="4">
    <source>
        <dbReference type="ARBA" id="ARBA00023026"/>
    </source>
</evidence>
<dbReference type="GO" id="GO:0005576">
    <property type="term" value="C:extracellular region"/>
    <property type="evidence" value="ECO:0007669"/>
    <property type="project" value="UniProtKB-SubCell"/>
</dbReference>
<keyword evidence="3" id="KW-0732">Signal</keyword>
<dbReference type="EMBL" id="CCYD01000810">
    <property type="protein sequence ID" value="CEG44107.1"/>
    <property type="molecule type" value="Genomic_DNA"/>
</dbReference>
<dbReference type="GO" id="GO:0004252">
    <property type="term" value="F:serine-type endopeptidase activity"/>
    <property type="evidence" value="ECO:0007669"/>
    <property type="project" value="InterPro"/>
</dbReference>
<dbReference type="STRING" id="4781.A0A0N7L6F2"/>
<organism evidence="8 9">
    <name type="scientific">Plasmopara halstedii</name>
    <name type="common">Downy mildew of sunflower</name>
    <dbReference type="NCBI Taxonomy" id="4781"/>
    <lineage>
        <taxon>Eukaryota</taxon>
        <taxon>Sar</taxon>
        <taxon>Stramenopiles</taxon>
        <taxon>Oomycota</taxon>
        <taxon>Peronosporomycetes</taxon>
        <taxon>Peronosporales</taxon>
        <taxon>Peronosporaceae</taxon>
        <taxon>Plasmopara</taxon>
    </lineage>
</organism>
<keyword evidence="9" id="KW-1185">Reference proteome</keyword>
<evidence type="ECO:0000313" key="9">
    <source>
        <dbReference type="Proteomes" id="UP000054928"/>
    </source>
</evidence>
<keyword evidence="5" id="KW-1015">Disulfide bond</keyword>
<dbReference type="InterPro" id="IPR050430">
    <property type="entry name" value="Peptidase_S1"/>
</dbReference>
<keyword evidence="4" id="KW-0843">Virulence</keyword>
<reference evidence="9" key="1">
    <citation type="submission" date="2014-09" db="EMBL/GenBank/DDBJ databases">
        <authorList>
            <person name="Sharma Rahul"/>
            <person name="Thines Marco"/>
        </authorList>
    </citation>
    <scope>NUCLEOTIDE SEQUENCE [LARGE SCALE GENOMIC DNA]</scope>
</reference>
<evidence type="ECO:0000256" key="2">
    <source>
        <dbReference type="ARBA" id="ARBA00022525"/>
    </source>
</evidence>